<dbReference type="GO" id="GO:0006777">
    <property type="term" value="P:Mo-molybdopterin cofactor biosynthetic process"/>
    <property type="evidence" value="ECO:0007669"/>
    <property type="project" value="InterPro"/>
</dbReference>
<dbReference type="InterPro" id="IPR004435">
    <property type="entry name" value="MobB_dom"/>
</dbReference>
<dbReference type="Pfam" id="PF03205">
    <property type="entry name" value="MobB"/>
    <property type="match status" value="1"/>
</dbReference>
<evidence type="ECO:0000259" key="1">
    <source>
        <dbReference type="Pfam" id="PF03205"/>
    </source>
</evidence>
<protein>
    <submittedName>
        <fullName evidence="2">Molybdopterin-guanine dinucleotide biosynthesis protein MobB</fullName>
    </submittedName>
</protein>
<accession>K4LQP9</accession>
<dbReference type="OrthoDB" id="9786803at2"/>
<feature type="domain" description="Molybdopterin-guanine dinucleotide biosynthesis protein B (MobB)" evidence="1">
    <location>
        <begin position="7"/>
        <end position="136"/>
    </location>
</feature>
<dbReference type="HOGENOM" id="CLU_068199_2_2_9"/>
<reference evidence="2 3" key="1">
    <citation type="journal article" date="2012" name="BMC Genomics">
        <title>Genome-guided analysis of physiological and morphological traits of the fermentative acetate oxidizer Thermacetogenium phaeum.</title>
        <authorList>
            <person name="Oehler D."/>
            <person name="Poehlein A."/>
            <person name="Leimbach A."/>
            <person name="Muller N."/>
            <person name="Daniel R."/>
            <person name="Gottschalk G."/>
            <person name="Schink B."/>
        </authorList>
    </citation>
    <scope>NUCLEOTIDE SEQUENCE [LARGE SCALE GENOMIC DNA]</scope>
    <source>
        <strain evidence="3">ATCC BAA-254 / DSM 26808 / PB</strain>
    </source>
</reference>
<dbReference type="EMBL" id="CP003732">
    <property type="protein sequence ID" value="AFV10424.1"/>
    <property type="molecule type" value="Genomic_DNA"/>
</dbReference>
<keyword evidence="3" id="KW-1185">Reference proteome</keyword>
<dbReference type="eggNOG" id="COG1763">
    <property type="taxonomic scope" value="Bacteria"/>
</dbReference>
<sequence length="169" mass="18981">MKNCKPVISIVGKSGAGKTTLLEKVIKRLKEDGIRVAAIKHDAHRFDMDKPGKDTWRMAQTGADVVVISSSEKMAMIEKVPREKSLDEIIEMLPDVDIVLTEGYKSGDKPKIEVFRSEVHKERLCSPEELIAIVSDVEWDDLEVPRYHLDDIDGVAGEIKKYIEAYANS</sequence>
<dbReference type="AlphaFoldDB" id="K4LQP9"/>
<dbReference type="Gene3D" id="3.40.50.300">
    <property type="entry name" value="P-loop containing nucleotide triphosphate hydrolases"/>
    <property type="match status" value="1"/>
</dbReference>
<dbReference type="InterPro" id="IPR052539">
    <property type="entry name" value="MGD_biosynthesis_adapter"/>
</dbReference>
<evidence type="ECO:0000313" key="2">
    <source>
        <dbReference type="EMBL" id="AFV10424.1"/>
    </source>
</evidence>
<dbReference type="Proteomes" id="UP000000467">
    <property type="component" value="Chromosome"/>
</dbReference>
<dbReference type="CDD" id="cd03116">
    <property type="entry name" value="MobB"/>
    <property type="match status" value="1"/>
</dbReference>
<evidence type="ECO:0000313" key="3">
    <source>
        <dbReference type="Proteomes" id="UP000000467"/>
    </source>
</evidence>
<dbReference type="SUPFAM" id="SSF52540">
    <property type="entry name" value="P-loop containing nucleoside triphosphate hydrolases"/>
    <property type="match status" value="1"/>
</dbReference>
<dbReference type="InterPro" id="IPR027417">
    <property type="entry name" value="P-loop_NTPase"/>
</dbReference>
<proteinExistence type="predicted"/>
<dbReference type="KEGG" id="tpz:Tph_c01760"/>
<dbReference type="PANTHER" id="PTHR40072">
    <property type="entry name" value="MOLYBDOPTERIN-GUANINE DINUCLEOTIDE BIOSYNTHESIS ADAPTER PROTEIN-RELATED"/>
    <property type="match status" value="1"/>
</dbReference>
<name>K4LQP9_THEPS</name>
<dbReference type="RefSeq" id="WP_015049344.1">
    <property type="nucleotide sequence ID" value="NC_018870.1"/>
</dbReference>
<dbReference type="GO" id="GO:0005525">
    <property type="term" value="F:GTP binding"/>
    <property type="evidence" value="ECO:0007669"/>
    <property type="project" value="InterPro"/>
</dbReference>
<organism evidence="2 3">
    <name type="scientific">Thermacetogenium phaeum (strain ATCC BAA-254 / DSM 26808 / PB)</name>
    <dbReference type="NCBI Taxonomy" id="1089553"/>
    <lineage>
        <taxon>Bacteria</taxon>
        <taxon>Bacillati</taxon>
        <taxon>Bacillota</taxon>
        <taxon>Clostridia</taxon>
        <taxon>Thermoanaerobacterales</taxon>
        <taxon>Thermoanaerobacteraceae</taxon>
        <taxon>Thermacetogenium</taxon>
    </lineage>
</organism>
<dbReference type="STRING" id="1089553.Tph_c01760"/>
<dbReference type="PANTHER" id="PTHR40072:SF1">
    <property type="entry name" value="MOLYBDOPTERIN-GUANINE DINUCLEOTIDE BIOSYNTHESIS ADAPTER PROTEIN"/>
    <property type="match status" value="1"/>
</dbReference>
<gene>
    <name evidence="2" type="primary">mobB2</name>
    <name evidence="2" type="ordered locus">Tph_c01760</name>
</gene>
<dbReference type="NCBIfam" id="TIGR00176">
    <property type="entry name" value="mobB"/>
    <property type="match status" value="1"/>
</dbReference>